<comment type="similarity">
    <text evidence="2">Belongs to the HOP2 family.</text>
</comment>
<dbReference type="OrthoDB" id="272266at2759"/>
<dbReference type="GO" id="GO:0000709">
    <property type="term" value="P:meiotic joint molecule formation"/>
    <property type="evidence" value="ECO:0007669"/>
    <property type="project" value="TreeGrafter"/>
</dbReference>
<keyword evidence="4" id="KW-0175">Coiled coil</keyword>
<dbReference type="InterPro" id="IPR010776">
    <property type="entry name" value="Hop2_WH_dom"/>
</dbReference>
<dbReference type="AlphaFoldDB" id="A0A6I8U2Y6"/>
<evidence type="ECO:0000259" key="9">
    <source>
        <dbReference type="Pfam" id="PF18517"/>
    </source>
</evidence>
<feature type="domain" description="Homologous-pairing protein 2 winged helix" evidence="8">
    <location>
        <begin position="9"/>
        <end position="67"/>
    </location>
</feature>
<dbReference type="InterPro" id="IPR040661">
    <property type="entry name" value="LZ3wCH"/>
</dbReference>
<dbReference type="GO" id="GO:0120230">
    <property type="term" value="F:recombinase activator activity"/>
    <property type="evidence" value="ECO:0007669"/>
    <property type="project" value="TreeGrafter"/>
</dbReference>
<evidence type="ECO:0000313" key="10">
    <source>
        <dbReference type="EnsemblMetazoa" id="AAEL024883-PA"/>
    </source>
</evidence>
<sequence length="218" mass="25172">MSSTTSDSTKAAILKLLDERQRPLSLSDISRRSRNWESRPFKKRWTVLVRRGKIIEKVYGKQKIYCIAQEDEGPEHAELGRKLDMDCARLREELTQRQQQIRSLEASLVTLSSQMTVGEAREEIEKLEDEIQRMEKELGEAQGQASSSHEATTEGGQLDKDTLEKKYNLYMAAYRKRKRICTEMIEHIMEGYPKSKSQLLEDIGVETDEAVGFKLKEN</sequence>
<dbReference type="Proteomes" id="UP000008820">
    <property type="component" value="Chromosome 3"/>
</dbReference>
<feature type="domain" description="Leucine zipper with capping helix" evidence="9">
    <location>
        <begin position="160"/>
        <end position="212"/>
    </location>
</feature>
<dbReference type="Pfam" id="PF07106">
    <property type="entry name" value="WHD_TBPIP"/>
    <property type="match status" value="1"/>
</dbReference>
<evidence type="ECO:0000259" key="8">
    <source>
        <dbReference type="Pfam" id="PF07106"/>
    </source>
</evidence>
<organism evidence="10 11">
    <name type="scientific">Aedes aegypti</name>
    <name type="common">Yellowfever mosquito</name>
    <name type="synonym">Culex aegypti</name>
    <dbReference type="NCBI Taxonomy" id="7159"/>
    <lineage>
        <taxon>Eukaryota</taxon>
        <taxon>Metazoa</taxon>
        <taxon>Ecdysozoa</taxon>
        <taxon>Arthropoda</taxon>
        <taxon>Hexapoda</taxon>
        <taxon>Insecta</taxon>
        <taxon>Pterygota</taxon>
        <taxon>Neoptera</taxon>
        <taxon>Endopterygota</taxon>
        <taxon>Diptera</taxon>
        <taxon>Nematocera</taxon>
        <taxon>Culicoidea</taxon>
        <taxon>Culicidae</taxon>
        <taxon>Culicinae</taxon>
        <taxon>Aedini</taxon>
        <taxon>Aedes</taxon>
        <taxon>Stegomyia</taxon>
    </lineage>
</organism>
<evidence type="ECO:0000256" key="6">
    <source>
        <dbReference type="ARBA" id="ARBA00023242"/>
    </source>
</evidence>
<protein>
    <recommendedName>
        <fullName evidence="3">Homologous-pairing protein 2 homolog</fullName>
    </recommendedName>
</protein>
<dbReference type="InParanoid" id="A0A6I8U2Y6"/>
<dbReference type="InterPro" id="IPR036388">
    <property type="entry name" value="WH-like_DNA-bd_sf"/>
</dbReference>
<gene>
    <name evidence="10" type="primary">5568394</name>
</gene>
<name>A0A6I8U2Y6_AEDAE</name>
<evidence type="ECO:0000313" key="11">
    <source>
        <dbReference type="Proteomes" id="UP000008820"/>
    </source>
</evidence>
<evidence type="ECO:0000256" key="7">
    <source>
        <dbReference type="ARBA" id="ARBA00023254"/>
    </source>
</evidence>
<dbReference type="Pfam" id="PF18517">
    <property type="entry name" value="LZ3wCH"/>
    <property type="match status" value="1"/>
</dbReference>
<keyword evidence="11" id="KW-1185">Reference proteome</keyword>
<dbReference type="EnsemblMetazoa" id="AAEL024883-RA">
    <property type="protein sequence ID" value="AAEL024883-PA"/>
    <property type="gene ID" value="AAEL024883"/>
</dbReference>
<keyword evidence="6" id="KW-0539">Nucleus</keyword>
<accession>A0A6I8U2Y6</accession>
<keyword evidence="7" id="KW-0469">Meiosis</keyword>
<keyword evidence="5" id="KW-0233">DNA recombination</keyword>
<comment type="subcellular location">
    <subcellularLocation>
        <location evidence="1">Nucleus</location>
    </subcellularLocation>
</comment>
<proteinExistence type="inferred from homology"/>
<evidence type="ECO:0000256" key="2">
    <source>
        <dbReference type="ARBA" id="ARBA00007922"/>
    </source>
</evidence>
<dbReference type="GO" id="GO:0007129">
    <property type="term" value="P:homologous chromosome pairing at meiosis"/>
    <property type="evidence" value="ECO:0007669"/>
    <property type="project" value="TreeGrafter"/>
</dbReference>
<reference evidence="10 11" key="1">
    <citation type="submission" date="2017-06" db="EMBL/GenBank/DDBJ databases">
        <title>Aedes aegypti genome working group (AGWG) sequencing and assembly.</title>
        <authorList>
            <consortium name="Aedes aegypti Genome Working Group (AGWG)"/>
            <person name="Matthews B.J."/>
        </authorList>
    </citation>
    <scope>NUCLEOTIDE SEQUENCE [LARGE SCALE GENOMIC DNA]</scope>
    <source>
        <strain evidence="10 11">LVP_AGWG</strain>
    </source>
</reference>
<dbReference type="PANTHER" id="PTHR15938:SF0">
    <property type="entry name" value="HOMOLOGOUS-PAIRING PROTEIN 2 HOMOLOG"/>
    <property type="match status" value="1"/>
</dbReference>
<reference evidence="10" key="2">
    <citation type="submission" date="2020-05" db="UniProtKB">
        <authorList>
            <consortium name="EnsemblMetazoa"/>
        </authorList>
    </citation>
    <scope>IDENTIFICATION</scope>
    <source>
        <strain evidence="10">LVP_AGWG</strain>
    </source>
</reference>
<dbReference type="PANTHER" id="PTHR15938">
    <property type="entry name" value="TBP-1 INTERACTING PROTEIN"/>
    <property type="match status" value="1"/>
</dbReference>
<dbReference type="GO" id="GO:0010774">
    <property type="term" value="P:meiotic strand invasion involved in reciprocal meiotic recombination"/>
    <property type="evidence" value="ECO:0007669"/>
    <property type="project" value="TreeGrafter"/>
</dbReference>
<evidence type="ECO:0000256" key="4">
    <source>
        <dbReference type="ARBA" id="ARBA00023054"/>
    </source>
</evidence>
<dbReference type="GO" id="GO:0000794">
    <property type="term" value="C:condensed nuclear chromosome"/>
    <property type="evidence" value="ECO:0007669"/>
    <property type="project" value="TreeGrafter"/>
</dbReference>
<dbReference type="GO" id="GO:0003690">
    <property type="term" value="F:double-stranded DNA binding"/>
    <property type="evidence" value="ECO:0007669"/>
    <property type="project" value="TreeGrafter"/>
</dbReference>
<evidence type="ECO:0000256" key="3">
    <source>
        <dbReference type="ARBA" id="ARBA00016093"/>
    </source>
</evidence>
<evidence type="ECO:0000256" key="5">
    <source>
        <dbReference type="ARBA" id="ARBA00023172"/>
    </source>
</evidence>
<dbReference type="Gene3D" id="1.10.10.10">
    <property type="entry name" value="Winged helix-like DNA-binding domain superfamily/Winged helix DNA-binding domain"/>
    <property type="match status" value="1"/>
</dbReference>
<dbReference type="GO" id="GO:0120231">
    <property type="term" value="C:DNA recombinase auxiliary factor complex"/>
    <property type="evidence" value="ECO:0007669"/>
    <property type="project" value="TreeGrafter"/>
</dbReference>
<evidence type="ECO:0000256" key="1">
    <source>
        <dbReference type="ARBA" id="ARBA00004123"/>
    </source>
</evidence>